<dbReference type="PANTHER" id="PTHR10359:SF19">
    <property type="entry name" value="DNA REPAIR GLYCOSYLASE MJ1434-RELATED"/>
    <property type="match status" value="1"/>
</dbReference>
<evidence type="ECO:0000256" key="4">
    <source>
        <dbReference type="ARBA" id="ARBA00023014"/>
    </source>
</evidence>
<accession>A0A1R1MLC5</accession>
<keyword evidence="6" id="KW-0255">Endonuclease</keyword>
<evidence type="ECO:0000313" key="6">
    <source>
        <dbReference type="EMBL" id="OMH40563.1"/>
    </source>
</evidence>
<evidence type="ECO:0000256" key="1">
    <source>
        <dbReference type="ARBA" id="ARBA00022485"/>
    </source>
</evidence>
<keyword evidence="3" id="KW-0408">Iron</keyword>
<evidence type="ECO:0000256" key="2">
    <source>
        <dbReference type="ARBA" id="ARBA00022723"/>
    </source>
</evidence>
<dbReference type="EMBL" id="MOEN01000013">
    <property type="protein sequence ID" value="OMH40563.1"/>
    <property type="molecule type" value="Genomic_DNA"/>
</dbReference>
<dbReference type="Gene3D" id="1.10.340.30">
    <property type="entry name" value="Hypothetical protein, domain 2"/>
    <property type="match status" value="1"/>
</dbReference>
<dbReference type="GO" id="GO:0006284">
    <property type="term" value="P:base-excision repair"/>
    <property type="evidence" value="ECO:0007669"/>
    <property type="project" value="InterPro"/>
</dbReference>
<dbReference type="InterPro" id="IPR003265">
    <property type="entry name" value="HhH-GPD_domain"/>
</dbReference>
<dbReference type="SMART" id="SM00478">
    <property type="entry name" value="ENDO3c"/>
    <property type="match status" value="1"/>
</dbReference>
<keyword evidence="2" id="KW-0479">Metal-binding</keyword>
<dbReference type="InterPro" id="IPR023170">
    <property type="entry name" value="HhH_base_excis_C"/>
</dbReference>
<dbReference type="CDD" id="cd00056">
    <property type="entry name" value="ENDO3c"/>
    <property type="match status" value="1"/>
</dbReference>
<keyword evidence="6" id="KW-0378">Hydrolase</keyword>
<dbReference type="Gene3D" id="1.10.1670.10">
    <property type="entry name" value="Helix-hairpin-Helix base-excision DNA repair enzymes (C-terminal)"/>
    <property type="match status" value="1"/>
</dbReference>
<dbReference type="GO" id="GO:0004519">
    <property type="term" value="F:endonuclease activity"/>
    <property type="evidence" value="ECO:0007669"/>
    <property type="project" value="UniProtKB-KW"/>
</dbReference>
<dbReference type="PANTHER" id="PTHR10359">
    <property type="entry name" value="A/G-SPECIFIC ADENINE GLYCOSYLASE/ENDONUCLEASE III"/>
    <property type="match status" value="1"/>
</dbReference>
<dbReference type="AlphaFoldDB" id="A0A1R1MLC5"/>
<evidence type="ECO:0000256" key="3">
    <source>
        <dbReference type="ARBA" id="ARBA00023004"/>
    </source>
</evidence>
<comment type="caution">
    <text evidence="6">The sequence shown here is derived from an EMBL/GenBank/DDBJ whole genome shotgun (WGS) entry which is preliminary data.</text>
</comment>
<reference evidence="6 7" key="1">
    <citation type="submission" date="2016-10" db="EMBL/GenBank/DDBJ databases">
        <title>Genome sequence of a sulfur-reducing bacterium Desulfurobacterium indicum K6013.</title>
        <authorList>
            <person name="Cao J."/>
            <person name="Shao Z."/>
            <person name="Alain K."/>
            <person name="Jebbar M."/>
        </authorList>
    </citation>
    <scope>NUCLEOTIDE SEQUENCE [LARGE SCALE GENOMIC DNA]</scope>
    <source>
        <strain evidence="6 7">K6013</strain>
    </source>
</reference>
<keyword evidence="7" id="KW-1185">Reference proteome</keyword>
<dbReference type="SUPFAM" id="SSF48150">
    <property type="entry name" value="DNA-glycosylase"/>
    <property type="match status" value="1"/>
</dbReference>
<dbReference type="STRING" id="1914305.BLW93_04520"/>
<dbReference type="Pfam" id="PF00730">
    <property type="entry name" value="HhH-GPD"/>
    <property type="match status" value="1"/>
</dbReference>
<dbReference type="PIRSF" id="PIRSF001435">
    <property type="entry name" value="Nth"/>
    <property type="match status" value="1"/>
</dbReference>
<protein>
    <submittedName>
        <fullName evidence="6">Endonuclease</fullName>
    </submittedName>
</protein>
<dbReference type="GO" id="GO:0051539">
    <property type="term" value="F:4 iron, 4 sulfur cluster binding"/>
    <property type="evidence" value="ECO:0007669"/>
    <property type="project" value="UniProtKB-KW"/>
</dbReference>
<dbReference type="GO" id="GO:0046872">
    <property type="term" value="F:metal ion binding"/>
    <property type="evidence" value="ECO:0007669"/>
    <property type="project" value="UniProtKB-KW"/>
</dbReference>
<keyword evidence="6" id="KW-0540">Nuclease</keyword>
<keyword evidence="4" id="KW-0411">Iron-sulfur</keyword>
<keyword evidence="1" id="KW-0004">4Fe-4S</keyword>
<organism evidence="6 7">
    <name type="scientific">Desulfurobacterium indicum</name>
    <dbReference type="NCBI Taxonomy" id="1914305"/>
    <lineage>
        <taxon>Bacteria</taxon>
        <taxon>Pseudomonadati</taxon>
        <taxon>Aquificota</taxon>
        <taxon>Aquificia</taxon>
        <taxon>Desulfurobacteriales</taxon>
        <taxon>Desulfurobacteriaceae</taxon>
        <taxon>Desulfurobacterium</taxon>
    </lineage>
</organism>
<gene>
    <name evidence="6" type="ORF">BLW93_04520</name>
</gene>
<name>A0A1R1MLC5_9BACT</name>
<proteinExistence type="predicted"/>
<feature type="domain" description="HhH-GPD" evidence="5">
    <location>
        <begin position="33"/>
        <end position="191"/>
    </location>
</feature>
<dbReference type="InterPro" id="IPR011257">
    <property type="entry name" value="DNA_glycosylase"/>
</dbReference>
<sequence>MMRTVFDRLFRFFGPQYWWPAETKFEVCVGSILTQNTAWTNVERAIHNLKKENLLSPYAIVQVPDERLRELIRPAGFFNQKAERLKIFAKFLIDNGGFEKLSLLPLYSLREKLLNLKGVGRETADSMILYAFEKPIFVVDAYTKRLFYRMGFIDSEKIDYDVLREKVERSLPKDIELFSEFHALIVKHCKEFCRKKPLCEGCPLIDGCKFWRNGAAQGSHR</sequence>
<dbReference type="Proteomes" id="UP000187408">
    <property type="component" value="Unassembled WGS sequence"/>
</dbReference>
<evidence type="ECO:0000313" key="7">
    <source>
        <dbReference type="Proteomes" id="UP000187408"/>
    </source>
</evidence>
<evidence type="ECO:0000259" key="5">
    <source>
        <dbReference type="SMART" id="SM00478"/>
    </source>
</evidence>